<evidence type="ECO:0000313" key="2">
    <source>
        <dbReference type="Proteomes" id="UP000315439"/>
    </source>
</evidence>
<keyword evidence="2" id="KW-1185">Reference proteome</keyword>
<organism evidence="1 2">
    <name type="scientific">Aliikangiella coralliicola</name>
    <dbReference type="NCBI Taxonomy" id="2592383"/>
    <lineage>
        <taxon>Bacteria</taxon>
        <taxon>Pseudomonadati</taxon>
        <taxon>Pseudomonadota</taxon>
        <taxon>Gammaproteobacteria</taxon>
        <taxon>Oceanospirillales</taxon>
        <taxon>Pleioneaceae</taxon>
        <taxon>Aliikangiella</taxon>
    </lineage>
</organism>
<proteinExistence type="predicted"/>
<evidence type="ECO:0000313" key="1">
    <source>
        <dbReference type="EMBL" id="TQV88330.1"/>
    </source>
</evidence>
<dbReference type="AlphaFoldDB" id="A0A545UFT2"/>
<dbReference type="OrthoDB" id="2351239at2"/>
<comment type="caution">
    <text evidence="1">The sequence shown here is derived from an EMBL/GenBank/DDBJ whole genome shotgun (WGS) entry which is preliminary data.</text>
</comment>
<protein>
    <submittedName>
        <fullName evidence="1">Sporulation protein</fullName>
    </submittedName>
</protein>
<dbReference type="InterPro" id="IPR009776">
    <property type="entry name" value="Spore_0_M"/>
</dbReference>
<sequence length="255" mass="28537">MSFFKKALSKVGVGAAKVDTLLDNAIVYPGGELSGVIKVKGGNVAQSIKKIDLDVRCNYMTEIEVDEETNLVERTATLVAYDLEAFEIQPDEEKEIPFCIEMPETSPLTLGHSKTWVETNLDIEFALDKSDKDYVRVEPNELQHEVLRAIEEMGFVLVEAECEAVKNFHVPFMQELEFKARSGAFARRVSEIEVVFINEGDQLRILLEIDRKARGIKGLFLSALDLNETKTSIIIDENNATEAGNILEEVIGSYC</sequence>
<name>A0A545UFT2_9GAMM</name>
<dbReference type="Pfam" id="PF07070">
    <property type="entry name" value="Spo0M"/>
    <property type="match status" value="1"/>
</dbReference>
<reference evidence="1 2" key="1">
    <citation type="submission" date="2019-07" db="EMBL/GenBank/DDBJ databases">
        <title>Draft genome for Aliikangiella sp. M105.</title>
        <authorList>
            <person name="Wang G."/>
        </authorList>
    </citation>
    <scope>NUCLEOTIDE SEQUENCE [LARGE SCALE GENOMIC DNA]</scope>
    <source>
        <strain evidence="1 2">M105</strain>
    </source>
</reference>
<dbReference type="Proteomes" id="UP000315439">
    <property type="component" value="Unassembled WGS sequence"/>
</dbReference>
<dbReference type="PANTHER" id="PTHR40053">
    <property type="entry name" value="SPORULATION-CONTROL PROTEIN SPO0M"/>
    <property type="match status" value="1"/>
</dbReference>
<gene>
    <name evidence="1" type="ORF">FLL46_07335</name>
</gene>
<accession>A0A545UFT2</accession>
<dbReference type="EMBL" id="VIKS01000004">
    <property type="protein sequence ID" value="TQV88330.1"/>
    <property type="molecule type" value="Genomic_DNA"/>
</dbReference>
<dbReference type="RefSeq" id="WP_142892838.1">
    <property type="nucleotide sequence ID" value="NZ_ML660162.1"/>
</dbReference>
<dbReference type="PANTHER" id="PTHR40053:SF1">
    <property type="entry name" value="SPORULATION-CONTROL PROTEIN SPO0M"/>
    <property type="match status" value="1"/>
</dbReference>